<dbReference type="InterPro" id="IPR050445">
    <property type="entry name" value="Bact_polysacc_biosynth/exp"/>
</dbReference>
<accession>A0A2T4YLR8</accession>
<organism evidence="3 4">
    <name type="scientific">Phreatobacter oligotrophus</name>
    <dbReference type="NCBI Taxonomy" id="1122261"/>
    <lineage>
        <taxon>Bacteria</taxon>
        <taxon>Pseudomonadati</taxon>
        <taxon>Pseudomonadota</taxon>
        <taxon>Alphaproteobacteria</taxon>
        <taxon>Hyphomicrobiales</taxon>
        <taxon>Phreatobacteraceae</taxon>
        <taxon>Phreatobacter</taxon>
    </lineage>
</organism>
<dbReference type="AlphaFoldDB" id="A0A2T4YLR8"/>
<evidence type="ECO:0000313" key="4">
    <source>
        <dbReference type="Proteomes" id="UP000241808"/>
    </source>
</evidence>
<keyword evidence="4" id="KW-1185">Reference proteome</keyword>
<keyword evidence="2" id="KW-0472">Membrane</keyword>
<dbReference type="RefSeq" id="WP_170118370.1">
    <property type="nucleotide sequence ID" value="NZ_PZZL01000034.1"/>
</dbReference>
<dbReference type="PANTHER" id="PTHR32309:SF13">
    <property type="entry name" value="FERRIC ENTEROBACTIN TRANSPORT PROTEIN FEPE"/>
    <property type="match status" value="1"/>
</dbReference>
<protein>
    <submittedName>
        <fullName evidence="3">Capsular polysaccharide transport system permease protein</fullName>
    </submittedName>
</protein>
<dbReference type="GO" id="GO:0004713">
    <property type="term" value="F:protein tyrosine kinase activity"/>
    <property type="evidence" value="ECO:0007669"/>
    <property type="project" value="TreeGrafter"/>
</dbReference>
<reference evidence="3 4" key="1">
    <citation type="submission" date="2018-04" db="EMBL/GenBank/DDBJ databases">
        <title>Genomic Encyclopedia of Archaeal and Bacterial Type Strains, Phase II (KMG-II): from individual species to whole genera.</title>
        <authorList>
            <person name="Goeker M."/>
        </authorList>
    </citation>
    <scope>NUCLEOTIDE SEQUENCE [LARGE SCALE GENOMIC DNA]</scope>
    <source>
        <strain evidence="3 4">DSM 25521</strain>
    </source>
</reference>
<keyword evidence="2" id="KW-1133">Transmembrane helix</keyword>
<dbReference type="Proteomes" id="UP000241808">
    <property type="component" value="Unassembled WGS sequence"/>
</dbReference>
<evidence type="ECO:0000313" key="3">
    <source>
        <dbReference type="EMBL" id="PTM44264.1"/>
    </source>
</evidence>
<comment type="caution">
    <text evidence="3">The sequence shown here is derived from an EMBL/GenBank/DDBJ whole genome shotgun (WGS) entry which is preliminary data.</text>
</comment>
<evidence type="ECO:0000256" key="2">
    <source>
        <dbReference type="SAM" id="Phobius"/>
    </source>
</evidence>
<name>A0A2T4YLR8_9HYPH</name>
<sequence length="388" mass="43482">MARFSTRRRSSYGSGGFAGRKGERVFRLFRQVSFFILVAFPVIISSLYLFFVASPQYISEARFSVNVAQIPQLDNLGTMTGIASVAIIRDTQIVTNFIVSRAAVEALERRIALRDRFSAPSIDFWSRFDPTKPVEKFVRYWERQVGVSISMPAGIVNLSVRAFSPQDAHQIARELIQLSEELINEQNDRIFRDAIRAASDELERSAARLTAARVALESARADTGVLDTTRSAEATNRLITESRAQLLAMQQDYASRSRFIATDSPQLRVLAERISALQGQIAELERRLINNNPASDPTISTMMTRFQALDMEKQIAERLYAGATANLEAARLLSEQRRMYLTAFVQPSLPEDSLYPRPYLFTFLITLACLAAWGALVGAATLARNYMA</sequence>
<feature type="transmembrane region" description="Helical" evidence="2">
    <location>
        <begin position="359"/>
        <end position="383"/>
    </location>
</feature>
<dbReference type="PANTHER" id="PTHR32309">
    <property type="entry name" value="TYROSINE-PROTEIN KINASE"/>
    <property type="match status" value="1"/>
</dbReference>
<dbReference type="EMBL" id="PZZL01000034">
    <property type="protein sequence ID" value="PTM44264.1"/>
    <property type="molecule type" value="Genomic_DNA"/>
</dbReference>
<keyword evidence="2" id="KW-0812">Transmembrane</keyword>
<proteinExistence type="predicted"/>
<feature type="coiled-coil region" evidence="1">
    <location>
        <begin position="168"/>
        <end position="219"/>
    </location>
</feature>
<evidence type="ECO:0000256" key="1">
    <source>
        <dbReference type="SAM" id="Coils"/>
    </source>
</evidence>
<dbReference type="GO" id="GO:0005886">
    <property type="term" value="C:plasma membrane"/>
    <property type="evidence" value="ECO:0007669"/>
    <property type="project" value="TreeGrafter"/>
</dbReference>
<keyword evidence="1" id="KW-0175">Coiled coil</keyword>
<gene>
    <name evidence="3" type="ORF">C8P69_1346</name>
</gene>
<feature type="transmembrane region" description="Helical" evidence="2">
    <location>
        <begin position="34"/>
        <end position="53"/>
    </location>
</feature>